<keyword evidence="5 8" id="KW-0812">Transmembrane</keyword>
<accession>A0A4U5JW66</accession>
<keyword evidence="6 8" id="KW-1133">Transmembrane helix</keyword>
<feature type="domain" description="Glycosyltransferase RgtA/B/C/D-like" evidence="9">
    <location>
        <begin position="70"/>
        <end position="200"/>
    </location>
</feature>
<feature type="transmembrane region" description="Helical" evidence="8">
    <location>
        <begin position="433"/>
        <end position="454"/>
    </location>
</feature>
<dbReference type="InterPro" id="IPR038731">
    <property type="entry name" value="RgtA/B/C-like"/>
</dbReference>
<dbReference type="GO" id="GO:0009103">
    <property type="term" value="P:lipopolysaccharide biosynthetic process"/>
    <property type="evidence" value="ECO:0007669"/>
    <property type="project" value="UniProtKB-ARBA"/>
</dbReference>
<feature type="transmembrane region" description="Helical" evidence="8">
    <location>
        <begin position="353"/>
        <end position="372"/>
    </location>
</feature>
<keyword evidence="11" id="KW-1185">Reference proteome</keyword>
<dbReference type="EMBL" id="SZUA01000001">
    <property type="protein sequence ID" value="TKR34182.1"/>
    <property type="molecule type" value="Genomic_DNA"/>
</dbReference>
<evidence type="ECO:0000256" key="5">
    <source>
        <dbReference type="ARBA" id="ARBA00022692"/>
    </source>
</evidence>
<comment type="subcellular location">
    <subcellularLocation>
        <location evidence="1">Cell membrane</location>
        <topology evidence="1">Multi-pass membrane protein</topology>
    </subcellularLocation>
</comment>
<dbReference type="AlphaFoldDB" id="A0A4U5JW66"/>
<dbReference type="RefSeq" id="WP_137266385.1">
    <property type="nucleotide sequence ID" value="NZ_SZUA01000001.1"/>
</dbReference>
<keyword evidence="4" id="KW-0808">Transferase</keyword>
<dbReference type="GO" id="GO:0005886">
    <property type="term" value="C:plasma membrane"/>
    <property type="evidence" value="ECO:0007669"/>
    <property type="project" value="UniProtKB-SubCell"/>
</dbReference>
<evidence type="ECO:0000313" key="10">
    <source>
        <dbReference type="EMBL" id="TKR34182.1"/>
    </source>
</evidence>
<dbReference type="Pfam" id="PF13231">
    <property type="entry name" value="PMT_2"/>
    <property type="match status" value="1"/>
</dbReference>
<comment type="caution">
    <text evidence="10">The sequence shown here is derived from an EMBL/GenBank/DDBJ whole genome shotgun (WGS) entry which is preliminary data.</text>
</comment>
<protein>
    <recommendedName>
        <fullName evidence="9">Glycosyltransferase RgtA/B/C/D-like domain-containing protein</fullName>
    </recommendedName>
</protein>
<feature type="transmembrane region" description="Helical" evidence="8">
    <location>
        <begin position="170"/>
        <end position="197"/>
    </location>
</feature>
<evidence type="ECO:0000256" key="1">
    <source>
        <dbReference type="ARBA" id="ARBA00004651"/>
    </source>
</evidence>
<feature type="transmembrane region" description="Helical" evidence="8">
    <location>
        <begin position="140"/>
        <end position="158"/>
    </location>
</feature>
<feature type="transmembrane region" description="Helical" evidence="8">
    <location>
        <begin position="378"/>
        <end position="396"/>
    </location>
</feature>
<dbReference type="InterPro" id="IPR050297">
    <property type="entry name" value="LipidA_mod_glycosyltrf_83"/>
</dbReference>
<dbReference type="PANTHER" id="PTHR33908:SF11">
    <property type="entry name" value="MEMBRANE PROTEIN"/>
    <property type="match status" value="1"/>
</dbReference>
<dbReference type="InterPro" id="IPR011990">
    <property type="entry name" value="TPR-like_helical_dom_sf"/>
</dbReference>
<evidence type="ECO:0000256" key="6">
    <source>
        <dbReference type="ARBA" id="ARBA00022989"/>
    </source>
</evidence>
<evidence type="ECO:0000259" key="9">
    <source>
        <dbReference type="Pfam" id="PF13231"/>
    </source>
</evidence>
<keyword evidence="2" id="KW-1003">Cell membrane</keyword>
<gene>
    <name evidence="10" type="ORF">FCE95_07940</name>
</gene>
<dbReference type="SUPFAM" id="SSF48452">
    <property type="entry name" value="TPR-like"/>
    <property type="match status" value="1"/>
</dbReference>
<proteinExistence type="predicted"/>
<keyword evidence="7 8" id="KW-0472">Membrane</keyword>
<evidence type="ECO:0000256" key="3">
    <source>
        <dbReference type="ARBA" id="ARBA00022676"/>
    </source>
</evidence>
<evidence type="ECO:0000256" key="8">
    <source>
        <dbReference type="SAM" id="Phobius"/>
    </source>
</evidence>
<evidence type="ECO:0000313" key="11">
    <source>
        <dbReference type="Proteomes" id="UP000308707"/>
    </source>
</evidence>
<dbReference type="PANTHER" id="PTHR33908">
    <property type="entry name" value="MANNOSYLTRANSFERASE YKCB-RELATED"/>
    <property type="match status" value="1"/>
</dbReference>
<evidence type="ECO:0000256" key="4">
    <source>
        <dbReference type="ARBA" id="ARBA00022679"/>
    </source>
</evidence>
<reference evidence="10 11" key="1">
    <citation type="submission" date="2019-04" db="EMBL/GenBank/DDBJ databases">
        <title>Reference strain of H23.</title>
        <authorList>
            <person name="Luo X."/>
        </authorList>
    </citation>
    <scope>NUCLEOTIDE SEQUENCE [LARGE SCALE GENOMIC DNA]</scope>
    <source>
        <strain evidence="10 11">H23</strain>
    </source>
</reference>
<evidence type="ECO:0000256" key="2">
    <source>
        <dbReference type="ARBA" id="ARBA00022475"/>
    </source>
</evidence>
<name>A0A4U5JW66_9GAMM</name>
<feature type="transmembrane region" description="Helical" evidence="8">
    <location>
        <begin position="71"/>
        <end position="96"/>
    </location>
</feature>
<dbReference type="Proteomes" id="UP000308707">
    <property type="component" value="Unassembled WGS sequence"/>
</dbReference>
<keyword evidence="3" id="KW-0328">Glycosyltransferase</keyword>
<dbReference type="Gene3D" id="1.25.40.10">
    <property type="entry name" value="Tetratricopeptide repeat domain"/>
    <property type="match status" value="1"/>
</dbReference>
<feature type="transmembrane region" description="Helical" evidence="8">
    <location>
        <begin position="403"/>
        <end position="421"/>
    </location>
</feature>
<evidence type="ECO:0000256" key="7">
    <source>
        <dbReference type="ARBA" id="ARBA00023136"/>
    </source>
</evidence>
<sequence>MNSAAPGASRRSVALALLAVLALRLLHMHFAIAGPLTWHLGPDEDFYRRFGMDVASGGGGLTDEFAFMDPLYGYIVGAVLKLAGNLFPLYLLQILVDCATAFGLYRIACEFRSPRAGIVAMFVYAATGTAIAYTMSILKATWVACFIVYWMYAALWLLKRPGAKSYAAFGLWCGVGVALRANLLLLVPLAIVALAWLRWRDGERRIAPQARDACALLAGLALPLLLLAARNHAISGNFSPMPNNGGIVLHQLYNPDNPQSRAGVPHFVRRYSAPGEIWQEYRNEAERRAGHPLKAHEVNAYWKGVATGYLVSHPWQSLGNAVRKLREFSAYPEVPNTRNYGDERLVSPLLRALPLPFGWLFALGVPGLFWLLRRDRRAVLLFAPLLMGLFTIAVFFAEDRFRFNIIGPFVLGAAFWLVAFYDLIRQRLWSKLAMALAVSALLGVWTVAQARLLIPAFPSDWSRLAWGYLKSGQAAKAKDVLDRIAAADPQTIGLDEFRGYLALTGKRYEEAAQHYANAVRQRADRHEVWHNYSLALEETGHLEEALAAEAHAEQLSPAKEYRLRIADLLDRLDRHAEAQEIRRAERVE</sequence>
<organism evidence="10 11">
    <name type="scientific">Luteimonas gilva</name>
    <dbReference type="NCBI Taxonomy" id="2572684"/>
    <lineage>
        <taxon>Bacteria</taxon>
        <taxon>Pseudomonadati</taxon>
        <taxon>Pseudomonadota</taxon>
        <taxon>Gammaproteobacteria</taxon>
        <taxon>Lysobacterales</taxon>
        <taxon>Lysobacteraceae</taxon>
        <taxon>Luteimonas</taxon>
    </lineage>
</organism>
<dbReference type="GO" id="GO:0016763">
    <property type="term" value="F:pentosyltransferase activity"/>
    <property type="evidence" value="ECO:0007669"/>
    <property type="project" value="TreeGrafter"/>
</dbReference>
<feature type="transmembrane region" description="Helical" evidence="8">
    <location>
        <begin position="116"/>
        <end position="134"/>
    </location>
</feature>
<dbReference type="OrthoDB" id="6057203at2"/>